<gene>
    <name evidence="1" type="ORF">GCM10010448_70050</name>
</gene>
<name>A0ABP6M6U4_9ACTN</name>
<protein>
    <recommendedName>
        <fullName evidence="3">Tc1-like transposase DDE domain-containing protein</fullName>
    </recommendedName>
</protein>
<evidence type="ECO:0000313" key="1">
    <source>
        <dbReference type="EMBL" id="GAA3078187.1"/>
    </source>
</evidence>
<dbReference type="Proteomes" id="UP001501532">
    <property type="component" value="Unassembled WGS sequence"/>
</dbReference>
<comment type="caution">
    <text evidence="1">The sequence shown here is derived from an EMBL/GenBank/DDBJ whole genome shotgun (WGS) entry which is preliminary data.</text>
</comment>
<accession>A0ABP6M6U4</accession>
<proteinExistence type="predicted"/>
<reference evidence="2" key="1">
    <citation type="journal article" date="2019" name="Int. J. Syst. Evol. Microbiol.">
        <title>The Global Catalogue of Microorganisms (GCM) 10K type strain sequencing project: providing services to taxonomists for standard genome sequencing and annotation.</title>
        <authorList>
            <consortium name="The Broad Institute Genomics Platform"/>
            <consortium name="The Broad Institute Genome Sequencing Center for Infectious Disease"/>
            <person name="Wu L."/>
            <person name="Ma J."/>
        </authorList>
    </citation>
    <scope>NUCLEOTIDE SEQUENCE [LARGE SCALE GENOMIC DNA]</scope>
    <source>
        <strain evidence="2">JCM 9091</strain>
    </source>
</reference>
<organism evidence="1 2">
    <name type="scientific">Streptomyces glomeratus</name>
    <dbReference type="NCBI Taxonomy" id="284452"/>
    <lineage>
        <taxon>Bacteria</taxon>
        <taxon>Bacillati</taxon>
        <taxon>Actinomycetota</taxon>
        <taxon>Actinomycetes</taxon>
        <taxon>Kitasatosporales</taxon>
        <taxon>Streptomycetaceae</taxon>
        <taxon>Streptomyces</taxon>
    </lineage>
</organism>
<sequence length="69" mass="7109">MLRAFIDANAARLTVVQLPAYAPDLNPTGTLRLADAGADQYCTAGACHAECAPFPRPPPAATTLLPCGV</sequence>
<keyword evidence="2" id="KW-1185">Reference proteome</keyword>
<evidence type="ECO:0000313" key="2">
    <source>
        <dbReference type="Proteomes" id="UP001501532"/>
    </source>
</evidence>
<dbReference type="EMBL" id="BAAAUF010000107">
    <property type="protein sequence ID" value="GAA3078187.1"/>
    <property type="molecule type" value="Genomic_DNA"/>
</dbReference>
<evidence type="ECO:0008006" key="3">
    <source>
        <dbReference type="Google" id="ProtNLM"/>
    </source>
</evidence>